<dbReference type="Proteomes" id="UP001060085">
    <property type="component" value="Linkage Group LG01"/>
</dbReference>
<proteinExistence type="predicted"/>
<protein>
    <submittedName>
        <fullName evidence="1">Uncharacterized protein</fullName>
    </submittedName>
</protein>
<name>A0ACC0CC07_CATRO</name>
<accession>A0ACC0CC07</accession>
<dbReference type="EMBL" id="CM044701">
    <property type="protein sequence ID" value="KAI5682338.1"/>
    <property type="molecule type" value="Genomic_DNA"/>
</dbReference>
<reference evidence="2" key="1">
    <citation type="journal article" date="2023" name="Nat. Plants">
        <title>Single-cell RNA sequencing provides a high-resolution roadmap for understanding the multicellular compartmentation of specialized metabolism.</title>
        <authorList>
            <person name="Sun S."/>
            <person name="Shen X."/>
            <person name="Li Y."/>
            <person name="Li Y."/>
            <person name="Wang S."/>
            <person name="Li R."/>
            <person name="Zhang H."/>
            <person name="Shen G."/>
            <person name="Guo B."/>
            <person name="Wei J."/>
            <person name="Xu J."/>
            <person name="St-Pierre B."/>
            <person name="Chen S."/>
            <person name="Sun C."/>
        </authorList>
    </citation>
    <scope>NUCLEOTIDE SEQUENCE [LARGE SCALE GENOMIC DNA]</scope>
</reference>
<gene>
    <name evidence="1" type="ORF">M9H77_03566</name>
</gene>
<organism evidence="1 2">
    <name type="scientific">Catharanthus roseus</name>
    <name type="common">Madagascar periwinkle</name>
    <name type="synonym">Vinca rosea</name>
    <dbReference type="NCBI Taxonomy" id="4058"/>
    <lineage>
        <taxon>Eukaryota</taxon>
        <taxon>Viridiplantae</taxon>
        <taxon>Streptophyta</taxon>
        <taxon>Embryophyta</taxon>
        <taxon>Tracheophyta</taxon>
        <taxon>Spermatophyta</taxon>
        <taxon>Magnoliopsida</taxon>
        <taxon>eudicotyledons</taxon>
        <taxon>Gunneridae</taxon>
        <taxon>Pentapetalae</taxon>
        <taxon>asterids</taxon>
        <taxon>lamiids</taxon>
        <taxon>Gentianales</taxon>
        <taxon>Apocynaceae</taxon>
        <taxon>Rauvolfioideae</taxon>
        <taxon>Vinceae</taxon>
        <taxon>Catharanthinae</taxon>
        <taxon>Catharanthus</taxon>
    </lineage>
</organism>
<comment type="caution">
    <text evidence="1">The sequence shown here is derived from an EMBL/GenBank/DDBJ whole genome shotgun (WGS) entry which is preliminary data.</text>
</comment>
<evidence type="ECO:0000313" key="2">
    <source>
        <dbReference type="Proteomes" id="UP001060085"/>
    </source>
</evidence>
<sequence length="101" mass="11429">MFSSSSSNSDKIILKSSDGKTFEEDEAMAKHSEMTKHFFEDSFAASGPFLIPNVSNFLNTQGLVPLACEAIVDMLNRENSEQIRKMFKIKFDLTLDEEEKI</sequence>
<evidence type="ECO:0000313" key="1">
    <source>
        <dbReference type="EMBL" id="KAI5682338.1"/>
    </source>
</evidence>
<keyword evidence="2" id="KW-1185">Reference proteome</keyword>